<proteinExistence type="inferred from homology"/>
<protein>
    <recommendedName>
        <fullName evidence="5">Biotin transporter</fullName>
    </recommendedName>
</protein>
<feature type="transmembrane region" description="Helical" evidence="2">
    <location>
        <begin position="136"/>
        <end position="155"/>
    </location>
</feature>
<keyword evidence="2" id="KW-1133">Transmembrane helix</keyword>
<dbReference type="GO" id="GO:0005886">
    <property type="term" value="C:plasma membrane"/>
    <property type="evidence" value="ECO:0007669"/>
    <property type="project" value="InterPro"/>
</dbReference>
<dbReference type="Gene3D" id="1.10.1760.20">
    <property type="match status" value="1"/>
</dbReference>
<dbReference type="KEGG" id="wch:wcw_0157"/>
<keyword evidence="2" id="KW-0472">Membrane</keyword>
<evidence type="ECO:0008006" key="5">
    <source>
        <dbReference type="Google" id="ProtNLM"/>
    </source>
</evidence>
<feature type="transmembrane region" description="Helical" evidence="2">
    <location>
        <begin position="12"/>
        <end position="35"/>
    </location>
</feature>
<comment type="similarity">
    <text evidence="1">Belongs to the BioY family.</text>
</comment>
<dbReference type="Proteomes" id="UP000001505">
    <property type="component" value="Chromosome"/>
</dbReference>
<dbReference type="PANTHER" id="PTHR34295">
    <property type="entry name" value="BIOTIN TRANSPORTER BIOY"/>
    <property type="match status" value="1"/>
</dbReference>
<keyword evidence="4" id="KW-1185">Reference proteome</keyword>
<evidence type="ECO:0000313" key="4">
    <source>
        <dbReference type="Proteomes" id="UP000001505"/>
    </source>
</evidence>
<dbReference type="STRING" id="716544.wcw_0157"/>
<organism evidence="3 4">
    <name type="scientific">Waddlia chondrophila (strain ATCC VR-1470 / WSU 86-1044)</name>
    <dbReference type="NCBI Taxonomy" id="716544"/>
    <lineage>
        <taxon>Bacteria</taxon>
        <taxon>Pseudomonadati</taxon>
        <taxon>Chlamydiota</taxon>
        <taxon>Chlamydiia</taxon>
        <taxon>Parachlamydiales</taxon>
        <taxon>Waddliaceae</taxon>
        <taxon>Waddlia</taxon>
    </lineage>
</organism>
<dbReference type="InterPro" id="IPR003784">
    <property type="entry name" value="BioY"/>
</dbReference>
<gene>
    <name evidence="3" type="ordered locus">wcw_0157</name>
</gene>
<dbReference type="EMBL" id="CP001928">
    <property type="protein sequence ID" value="ADI37532.1"/>
    <property type="molecule type" value="Genomic_DNA"/>
</dbReference>
<evidence type="ECO:0000256" key="1">
    <source>
        <dbReference type="ARBA" id="ARBA00010692"/>
    </source>
</evidence>
<name>D6YTS1_WADCW</name>
<dbReference type="Pfam" id="PF02632">
    <property type="entry name" value="BioY"/>
    <property type="match status" value="1"/>
</dbReference>
<evidence type="ECO:0000313" key="3">
    <source>
        <dbReference type="EMBL" id="ADI37532.1"/>
    </source>
</evidence>
<accession>D6YTS1</accession>
<reference evidence="3 4" key="1">
    <citation type="journal article" date="2010" name="PLoS ONE">
        <title>The Waddlia genome: a window into chlamydial biology.</title>
        <authorList>
            <person name="Bertelli C."/>
            <person name="Collyn F."/>
            <person name="Croxatto A."/>
            <person name="Ruckert C."/>
            <person name="Polkinghorne A."/>
            <person name="Kebbi-Beghdadi C."/>
            <person name="Goesmann A."/>
            <person name="Vaughan L."/>
            <person name="Greub G."/>
        </authorList>
    </citation>
    <scope>NUCLEOTIDE SEQUENCE [LARGE SCALE GENOMIC DNA]</scope>
    <source>
        <strain evidence="4">ATCC VR-1470 / WSU 86-1044</strain>
    </source>
</reference>
<evidence type="ECO:0000256" key="2">
    <source>
        <dbReference type="SAM" id="Phobius"/>
    </source>
</evidence>
<feature type="transmembrane region" description="Helical" evidence="2">
    <location>
        <begin position="81"/>
        <end position="99"/>
    </location>
</feature>
<keyword evidence="2" id="KW-0812">Transmembrane</keyword>
<sequence>MMMDAILSNKYAAALLPMAAGCCFIFVCSLVKVPFYPVPMTMHTFAIFYLGLMQSPRNACGSALLYLAAGTLNPSWMIGKCGGYFLSFPIAAYLISWSVQKISPYLAILAGQGVIYSLGFLWLVPFVGIKIAFLKGVLFFLPSAVVKAALAVKLAEARS</sequence>
<dbReference type="PANTHER" id="PTHR34295:SF1">
    <property type="entry name" value="BIOTIN TRANSPORTER BIOY"/>
    <property type="match status" value="1"/>
</dbReference>
<dbReference type="HOGENOM" id="CLU_077931_2_2_0"/>
<dbReference type="GO" id="GO:0015225">
    <property type="term" value="F:biotin transmembrane transporter activity"/>
    <property type="evidence" value="ECO:0007669"/>
    <property type="project" value="InterPro"/>
</dbReference>
<dbReference type="eggNOG" id="COG1268">
    <property type="taxonomic scope" value="Bacteria"/>
</dbReference>
<feature type="transmembrane region" description="Helical" evidence="2">
    <location>
        <begin position="105"/>
        <end position="124"/>
    </location>
</feature>
<dbReference type="AlphaFoldDB" id="D6YTS1"/>